<keyword evidence="7" id="KW-1185">Reference proteome</keyword>
<dbReference type="RefSeq" id="WP_010796243.1">
    <property type="nucleotide sequence ID" value="NZ_CP069262.1"/>
</dbReference>
<reference evidence="4 7" key="2">
    <citation type="submission" date="2020-10" db="EMBL/GenBank/DDBJ databases">
        <title>Genome sequences of Pseudomonas isolates.</title>
        <authorList>
            <person name="Wessels L."/>
            <person name="Reich F."/>
            <person name="Hammerl J."/>
        </authorList>
    </citation>
    <scope>NUCLEOTIDE SEQUENCE [LARGE SCALE GENOMIC DNA]</scope>
    <source>
        <strain evidence="4 7">20-MO00624-0</strain>
    </source>
</reference>
<evidence type="ECO:0000259" key="3">
    <source>
        <dbReference type="SMART" id="SM00829"/>
    </source>
</evidence>
<dbReference type="AlphaFoldDB" id="A0A2X2CW54"/>
<dbReference type="EC" id="1.6.5.5" evidence="5"/>
<dbReference type="InterPro" id="IPR020843">
    <property type="entry name" value="ER"/>
</dbReference>
<evidence type="ECO:0000313" key="6">
    <source>
        <dbReference type="Proteomes" id="UP000250443"/>
    </source>
</evidence>
<dbReference type="EMBL" id="JADMCD010000006">
    <property type="protein sequence ID" value="MBF8641730.1"/>
    <property type="molecule type" value="Genomic_DNA"/>
</dbReference>
<evidence type="ECO:0000313" key="7">
    <source>
        <dbReference type="Proteomes" id="UP000626180"/>
    </source>
</evidence>
<dbReference type="SUPFAM" id="SSF51735">
    <property type="entry name" value="NAD(P)-binding Rossmann-fold domains"/>
    <property type="match status" value="1"/>
</dbReference>
<dbReference type="SMART" id="SM00829">
    <property type="entry name" value="PKS_ER"/>
    <property type="match status" value="1"/>
</dbReference>
<dbReference type="PANTHER" id="PTHR48106:SF5">
    <property type="entry name" value="ZINC-CONTAINING ALCOHOL DEHYDROGENASE"/>
    <property type="match status" value="1"/>
</dbReference>
<dbReference type="GO" id="GO:0003960">
    <property type="term" value="F:quinone reductase (NADPH) activity"/>
    <property type="evidence" value="ECO:0007669"/>
    <property type="project" value="UniProtKB-EC"/>
</dbReference>
<dbReference type="Gene3D" id="3.40.50.720">
    <property type="entry name" value="NAD(P)-binding Rossmann-like Domain"/>
    <property type="match status" value="1"/>
</dbReference>
<evidence type="ECO:0000256" key="2">
    <source>
        <dbReference type="ARBA" id="ARBA00023002"/>
    </source>
</evidence>
<evidence type="ECO:0000313" key="4">
    <source>
        <dbReference type="EMBL" id="MBF8641730.1"/>
    </source>
</evidence>
<dbReference type="InterPro" id="IPR013154">
    <property type="entry name" value="ADH-like_N"/>
</dbReference>
<evidence type="ECO:0000256" key="1">
    <source>
        <dbReference type="ARBA" id="ARBA00022857"/>
    </source>
</evidence>
<protein>
    <submittedName>
        <fullName evidence="4 5">Alcohol dehydrogenase</fullName>
        <ecNumber evidence="5">1.6.5.5</ecNumber>
    </submittedName>
</protein>
<dbReference type="Proteomes" id="UP000626180">
    <property type="component" value="Unassembled WGS sequence"/>
</dbReference>
<dbReference type="GO" id="GO:0070402">
    <property type="term" value="F:NADPH binding"/>
    <property type="evidence" value="ECO:0007669"/>
    <property type="project" value="TreeGrafter"/>
</dbReference>
<keyword evidence="1" id="KW-0521">NADP</keyword>
<reference evidence="5 6" key="1">
    <citation type="submission" date="2018-06" db="EMBL/GenBank/DDBJ databases">
        <authorList>
            <consortium name="Pathogen Informatics"/>
            <person name="Doyle S."/>
        </authorList>
    </citation>
    <scope>NUCLEOTIDE SEQUENCE [LARGE SCALE GENOMIC DNA]</scope>
    <source>
        <strain evidence="5 6">NCTC11842</strain>
    </source>
</reference>
<dbReference type="Proteomes" id="UP000250443">
    <property type="component" value="Unassembled WGS sequence"/>
</dbReference>
<dbReference type="InterPro" id="IPR011032">
    <property type="entry name" value="GroES-like_sf"/>
</dbReference>
<dbReference type="InterPro" id="IPR013149">
    <property type="entry name" value="ADH-like_C"/>
</dbReference>
<sequence>MPRTVRFHETGGPDVLKIEDVDVRPPQPGEVQIRTKALGLNRAEAMYRAGQYTHQPVFPAILGYEAAGVVEAVGEGITVFAVGDTVSVIPAFSFEQYGLYGELVNAPAHAVVKHPDTLSFEEAAATWMMFATAYGALVDIAGLKAGDTVLVRAASSSVGLAAIQIANFVGATPIALTRTSNKRQALLEAGAKHVIATEEQDLTDEVLKLTDGKGARIAFDPVGGPDVPKILKALSFLGIFFQYGALSTENLSLPVMDVLGKDLTIRGYQLFEITQDADRLAKAKHFILDGLTQGKLKPQIAKTFPLDQIVEAHRYMESNQQVGKIVVTV</sequence>
<dbReference type="PANTHER" id="PTHR48106">
    <property type="entry name" value="QUINONE OXIDOREDUCTASE PIG3-RELATED"/>
    <property type="match status" value="1"/>
</dbReference>
<dbReference type="SUPFAM" id="SSF50129">
    <property type="entry name" value="GroES-like"/>
    <property type="match status" value="1"/>
</dbReference>
<dbReference type="EMBL" id="UAUF01000014">
    <property type="protein sequence ID" value="SPZ12497.1"/>
    <property type="molecule type" value="Genomic_DNA"/>
</dbReference>
<dbReference type="InterPro" id="IPR036291">
    <property type="entry name" value="NAD(P)-bd_dom_sf"/>
</dbReference>
<name>A0A2X2CW54_PSELU</name>
<dbReference type="Pfam" id="PF00107">
    <property type="entry name" value="ADH_zinc_N"/>
    <property type="match status" value="1"/>
</dbReference>
<dbReference type="CDD" id="cd08268">
    <property type="entry name" value="MDR2"/>
    <property type="match status" value="1"/>
</dbReference>
<feature type="domain" description="Enoyl reductase (ER)" evidence="3">
    <location>
        <begin position="11"/>
        <end position="327"/>
    </location>
</feature>
<dbReference type="Pfam" id="PF08240">
    <property type="entry name" value="ADH_N"/>
    <property type="match status" value="1"/>
</dbReference>
<accession>A0A2X2CW54</accession>
<gene>
    <name evidence="5" type="primary">qorA_2</name>
    <name evidence="4" type="ORF">IRZ65_13670</name>
    <name evidence="5" type="ORF">NCTC11842_04508</name>
</gene>
<keyword evidence="2 5" id="KW-0560">Oxidoreductase</keyword>
<organism evidence="5 6">
    <name type="scientific">Pseudomonas luteola</name>
    <dbReference type="NCBI Taxonomy" id="47886"/>
    <lineage>
        <taxon>Bacteria</taxon>
        <taxon>Pseudomonadati</taxon>
        <taxon>Pseudomonadota</taxon>
        <taxon>Gammaproteobacteria</taxon>
        <taxon>Pseudomonadales</taxon>
        <taxon>Pseudomonadaceae</taxon>
        <taxon>Pseudomonas</taxon>
    </lineage>
</organism>
<evidence type="ECO:0000313" key="5">
    <source>
        <dbReference type="EMBL" id="SPZ12497.1"/>
    </source>
</evidence>
<proteinExistence type="predicted"/>
<dbReference type="Gene3D" id="3.90.180.10">
    <property type="entry name" value="Medium-chain alcohol dehydrogenases, catalytic domain"/>
    <property type="match status" value="1"/>
</dbReference>